<sequence length="407" mass="46908">MLYIFMLFFIFALVLIYKRSTGTYINQSIFILIWWLPVYLNSIYYGIEKDNNTIAISLSLSIMSFLIGFCVFAFQIKTKRINGSFDSYNGYYRFLEKKTISFLFLSMLTGISLFYLIYGTPLLSSNPDLAKIAFGEQHGIFLRFIKYMLPLLLLSFILLEQRKFRLYFYITLCLIFVALVGHKGLAMTFMIVFIIFVKINHVKIEINYKLLLVFVAIWVAVLIHILVGEQFGSFTSYIVFRFAHIDGLQIIYEDIVPRHGLYWGTTIMNEMSGTLGKLGLYEGSAETTGMFVARYYYNNPDYMFEIVSPGAAHLYLNFGTLGVILGSLLLGLLNGYLLLKMYSTRSSIRRSFFYLLSMLPVLCFSLGKIGSTIISDMLSYIMYFIILVIFYHIIKYSSTAKFISGKV</sequence>
<feature type="transmembrane region" description="Helical" evidence="1">
    <location>
        <begin position="314"/>
        <end position="339"/>
    </location>
</feature>
<keyword evidence="1" id="KW-1133">Transmembrane helix</keyword>
<protein>
    <recommendedName>
        <fullName evidence="4">Oligosaccharide repeat unit polymerase</fullName>
    </recommendedName>
</protein>
<feature type="transmembrane region" description="Helical" evidence="1">
    <location>
        <begin position="54"/>
        <end position="76"/>
    </location>
</feature>
<dbReference type="AlphaFoldDB" id="A0A370R2M0"/>
<feature type="transmembrane region" description="Helical" evidence="1">
    <location>
        <begin position="166"/>
        <end position="196"/>
    </location>
</feature>
<evidence type="ECO:0000313" key="3">
    <source>
        <dbReference type="Proteomes" id="UP000254848"/>
    </source>
</evidence>
<dbReference type="EMBL" id="QRAP01000001">
    <property type="protein sequence ID" value="RDK96692.1"/>
    <property type="molecule type" value="Genomic_DNA"/>
</dbReference>
<evidence type="ECO:0000313" key="2">
    <source>
        <dbReference type="EMBL" id="RDK96692.1"/>
    </source>
</evidence>
<feature type="transmembrane region" description="Helical" evidence="1">
    <location>
        <begin position="351"/>
        <end position="371"/>
    </location>
</feature>
<dbReference type="Proteomes" id="UP000254848">
    <property type="component" value="Unassembled WGS sequence"/>
</dbReference>
<evidence type="ECO:0008006" key="4">
    <source>
        <dbReference type="Google" id="ProtNLM"/>
    </source>
</evidence>
<proteinExistence type="predicted"/>
<reference evidence="2 3" key="1">
    <citation type="submission" date="2018-07" db="EMBL/GenBank/DDBJ databases">
        <title>Genomic Encyclopedia of Type Strains, Phase IV (KMG-IV): sequencing the most valuable type-strain genomes for metagenomic binning, comparative biology and taxonomic classification.</title>
        <authorList>
            <person name="Goeker M."/>
        </authorList>
    </citation>
    <scope>NUCLEOTIDE SEQUENCE [LARGE SCALE GENOMIC DNA]</scope>
    <source>
        <strain evidence="2 3">DSM 103736</strain>
    </source>
</reference>
<feature type="transmembrane region" description="Helical" evidence="1">
    <location>
        <begin position="377"/>
        <end position="394"/>
    </location>
</feature>
<comment type="caution">
    <text evidence="2">The sequence shown here is derived from an EMBL/GenBank/DDBJ whole genome shotgun (WGS) entry which is preliminary data.</text>
</comment>
<organism evidence="2 3">
    <name type="scientific">Enterobacillus tribolii</name>
    <dbReference type="NCBI Taxonomy" id="1487935"/>
    <lineage>
        <taxon>Bacteria</taxon>
        <taxon>Pseudomonadati</taxon>
        <taxon>Pseudomonadota</taxon>
        <taxon>Gammaproteobacteria</taxon>
        <taxon>Enterobacterales</taxon>
        <taxon>Hafniaceae</taxon>
        <taxon>Enterobacillus</taxon>
    </lineage>
</organism>
<keyword evidence="1" id="KW-0812">Transmembrane</keyword>
<keyword evidence="3" id="KW-1185">Reference proteome</keyword>
<gene>
    <name evidence="2" type="ORF">C8D90_101123</name>
</gene>
<feature type="transmembrane region" description="Helical" evidence="1">
    <location>
        <begin position="100"/>
        <end position="119"/>
    </location>
</feature>
<keyword evidence="1" id="KW-0472">Membrane</keyword>
<accession>A0A370R2M0</accession>
<name>A0A370R2M0_9GAMM</name>
<feature type="transmembrane region" description="Helical" evidence="1">
    <location>
        <begin position="140"/>
        <end position="160"/>
    </location>
</feature>
<evidence type="ECO:0000256" key="1">
    <source>
        <dbReference type="SAM" id="Phobius"/>
    </source>
</evidence>
<feature type="transmembrane region" description="Helical" evidence="1">
    <location>
        <begin position="208"/>
        <end position="227"/>
    </location>
</feature>
<feature type="transmembrane region" description="Helical" evidence="1">
    <location>
        <begin position="28"/>
        <end position="47"/>
    </location>
</feature>
<dbReference type="RefSeq" id="WP_115456490.1">
    <property type="nucleotide sequence ID" value="NZ_QRAP01000001.1"/>
</dbReference>